<dbReference type="GO" id="GO:0004399">
    <property type="term" value="F:histidinol dehydrogenase activity"/>
    <property type="evidence" value="ECO:0007669"/>
    <property type="project" value="UniProtKB-EC"/>
</dbReference>
<keyword evidence="4 5" id="KW-0560">Oxidoreductase</keyword>
<proteinExistence type="inferred from homology"/>
<dbReference type="Gene3D" id="1.20.5.1300">
    <property type="match status" value="1"/>
</dbReference>
<dbReference type="InterPro" id="IPR012131">
    <property type="entry name" value="Hstdl_DH"/>
</dbReference>
<keyword evidence="3" id="KW-0862">Zinc</keyword>
<evidence type="ECO:0000256" key="3">
    <source>
        <dbReference type="ARBA" id="ARBA00022833"/>
    </source>
</evidence>
<reference evidence="7 8" key="1">
    <citation type="submission" date="2020-09" db="EMBL/GenBank/DDBJ databases">
        <title>Draft Genome Sequences of Oil-Oxidizing Bacteria Halomonas titanicae, Marinobacter lutaoensis, and Virgibacillus halodenitrificans Isolated from Highly Saline Environments.</title>
        <authorList>
            <person name="Grouzdev D.S."/>
            <person name="Sokolova D.S."/>
            <person name="Semenova E.M."/>
            <person name="Borzenkov I.A."/>
            <person name="Bidzhieva S.K."/>
            <person name="Poltaraus A.B."/>
            <person name="Nazina T.N."/>
        </authorList>
    </citation>
    <scope>NUCLEOTIDE SEQUENCE [LARGE SCALE GENOMIC DNA]</scope>
    <source>
        <strain evidence="7 8">VKM B-3472D</strain>
    </source>
</reference>
<evidence type="ECO:0000256" key="1">
    <source>
        <dbReference type="ARBA" id="ARBA00001947"/>
    </source>
</evidence>
<name>A0ABR7VGJ4_VIRHA</name>
<organism evidence="7 8">
    <name type="scientific">Virgibacillus halodenitrificans</name>
    <name type="common">Bacillus halodenitrificans</name>
    <dbReference type="NCBI Taxonomy" id="1482"/>
    <lineage>
        <taxon>Bacteria</taxon>
        <taxon>Bacillati</taxon>
        <taxon>Bacillota</taxon>
        <taxon>Bacilli</taxon>
        <taxon>Bacillales</taxon>
        <taxon>Bacillaceae</taxon>
        <taxon>Virgibacillus</taxon>
    </lineage>
</organism>
<keyword evidence="8" id="KW-1185">Reference proteome</keyword>
<dbReference type="Gene3D" id="3.40.50.1980">
    <property type="entry name" value="Nitrogenase molybdenum iron protein domain"/>
    <property type="match status" value="2"/>
</dbReference>
<dbReference type="PRINTS" id="PR00083">
    <property type="entry name" value="HOLDHDRGNASE"/>
</dbReference>
<protein>
    <submittedName>
        <fullName evidence="7">Histidinol dehydrogenase</fullName>
        <ecNumber evidence="7">1.1.1.23</ecNumber>
    </submittedName>
</protein>
<evidence type="ECO:0000256" key="6">
    <source>
        <dbReference type="RuleBase" id="RU004175"/>
    </source>
</evidence>
<dbReference type="InterPro" id="IPR022695">
    <property type="entry name" value="Histidinol_DH_monofunct"/>
</dbReference>
<dbReference type="PANTHER" id="PTHR21256">
    <property type="entry name" value="HISTIDINOL DEHYDROGENASE HDH"/>
    <property type="match status" value="1"/>
</dbReference>
<evidence type="ECO:0000313" key="7">
    <source>
        <dbReference type="EMBL" id="MBD1221070.1"/>
    </source>
</evidence>
<dbReference type="NCBIfam" id="TIGR00069">
    <property type="entry name" value="hisD"/>
    <property type="match status" value="1"/>
</dbReference>
<comment type="caution">
    <text evidence="7">The sequence shown here is derived from an EMBL/GenBank/DDBJ whole genome shotgun (WGS) entry which is preliminary data.</text>
</comment>
<dbReference type="PANTHER" id="PTHR21256:SF14">
    <property type="entry name" value="HISTIDINOL DEHYDROGENASE"/>
    <property type="match status" value="1"/>
</dbReference>
<evidence type="ECO:0000256" key="5">
    <source>
        <dbReference type="PIRNR" id="PIRNR000099"/>
    </source>
</evidence>
<evidence type="ECO:0000256" key="2">
    <source>
        <dbReference type="ARBA" id="ARBA00022723"/>
    </source>
</evidence>
<dbReference type="SUPFAM" id="SSF53720">
    <property type="entry name" value="ALDH-like"/>
    <property type="match status" value="1"/>
</dbReference>
<dbReference type="InterPro" id="IPR016161">
    <property type="entry name" value="Ald_DH/histidinol_DH"/>
</dbReference>
<gene>
    <name evidence="7" type="primary">hisD</name>
    <name evidence="7" type="ORF">IC602_00415</name>
</gene>
<keyword evidence="2" id="KW-0479">Metal-binding</keyword>
<evidence type="ECO:0000313" key="8">
    <source>
        <dbReference type="Proteomes" id="UP000621631"/>
    </source>
</evidence>
<dbReference type="Pfam" id="PF00815">
    <property type="entry name" value="Histidinol_dh"/>
    <property type="match status" value="1"/>
</dbReference>
<accession>A0ABR7VGJ4</accession>
<dbReference type="Proteomes" id="UP000621631">
    <property type="component" value="Unassembled WGS sequence"/>
</dbReference>
<dbReference type="CDD" id="cd06572">
    <property type="entry name" value="Histidinol_dh"/>
    <property type="match status" value="1"/>
</dbReference>
<dbReference type="EMBL" id="JACWEZ010000001">
    <property type="protein sequence ID" value="MBD1221070.1"/>
    <property type="molecule type" value="Genomic_DNA"/>
</dbReference>
<dbReference type="EC" id="1.1.1.23" evidence="7"/>
<dbReference type="PIRSF" id="PIRSF000099">
    <property type="entry name" value="Histidinol_dh"/>
    <property type="match status" value="1"/>
</dbReference>
<dbReference type="RefSeq" id="WP_060680848.1">
    <property type="nucleotide sequence ID" value="NZ_JACWEZ010000001.1"/>
</dbReference>
<comment type="similarity">
    <text evidence="5 6">Belongs to the histidinol dehydrogenase family.</text>
</comment>
<comment type="cofactor">
    <cofactor evidence="1">
        <name>Zn(2+)</name>
        <dbReference type="ChEBI" id="CHEBI:29105"/>
    </cofactor>
</comment>
<evidence type="ECO:0000256" key="4">
    <source>
        <dbReference type="ARBA" id="ARBA00023002"/>
    </source>
</evidence>
<sequence>MAEFIKQSQHIEKQDTGNVKEIVTKALSDVRKDGIKAVRGLSEKFDKWNPESFRVSQQEIEQAVKNVPETFKQDTQYCQAQVRAFAQAQLESLSEFEKEIQPGTFLGQKLIPLSNVGAYVPGGRYPIVSSVQMSTIPPKVAGVERVIACSPARDGEGIHPGVLYAMHLAGVDEIYSLGGIQAIGTMAYGVEGIEPVDFIVGPGNAFVAEAKRQVFGKVGIDQIAGPSENLIIADEQADPVLVAADIWGQCEHDLNAVSILVTTSRKLAEDVQEEMNRQISTLETAEVAQGSWDRNGMIILVADKEEAVKVADEYAIEHVQVQAEDLDYYLAKLKNYGSLFLGEETTVTYGDKGIGTNHILPTGEAAKYTGGLWVGKFIKTVTYQRCTQEASSKLAPIIGNQCRYEGMAAHAVTADVRGKKFSKLNV</sequence>